<keyword evidence="2" id="KW-1185">Reference proteome</keyword>
<dbReference type="OrthoDB" id="10264306at2759"/>
<dbReference type="PANTHER" id="PTHR14237:SF76">
    <property type="entry name" value="OS03G0765800 PROTEIN"/>
    <property type="match status" value="1"/>
</dbReference>
<reference evidence="2" key="1">
    <citation type="journal article" date="2016" name="Nature">
        <title>The genome of the seagrass Zostera marina reveals angiosperm adaptation to the sea.</title>
        <authorList>
            <person name="Olsen J.L."/>
            <person name="Rouze P."/>
            <person name="Verhelst B."/>
            <person name="Lin Y.-C."/>
            <person name="Bayer T."/>
            <person name="Collen J."/>
            <person name="Dattolo E."/>
            <person name="De Paoli E."/>
            <person name="Dittami S."/>
            <person name="Maumus F."/>
            <person name="Michel G."/>
            <person name="Kersting A."/>
            <person name="Lauritano C."/>
            <person name="Lohaus R."/>
            <person name="Toepel M."/>
            <person name="Tonon T."/>
            <person name="Vanneste K."/>
            <person name="Amirebrahimi M."/>
            <person name="Brakel J."/>
            <person name="Bostroem C."/>
            <person name="Chovatia M."/>
            <person name="Grimwood J."/>
            <person name="Jenkins J.W."/>
            <person name="Jueterbock A."/>
            <person name="Mraz A."/>
            <person name="Stam W.T."/>
            <person name="Tice H."/>
            <person name="Bornberg-Bauer E."/>
            <person name="Green P.J."/>
            <person name="Pearson G.A."/>
            <person name="Procaccini G."/>
            <person name="Duarte C.M."/>
            <person name="Schmutz J."/>
            <person name="Reusch T.B.H."/>
            <person name="Van de Peer Y."/>
        </authorList>
    </citation>
    <scope>NUCLEOTIDE SEQUENCE [LARGE SCALE GENOMIC DNA]</scope>
    <source>
        <strain evidence="2">cv. Finnish</strain>
    </source>
</reference>
<protein>
    <submittedName>
        <fullName evidence="1">Uncharacterized protein</fullName>
    </submittedName>
</protein>
<proteinExistence type="predicted"/>
<comment type="caution">
    <text evidence="1">The sequence shown here is derived from an EMBL/GenBank/DDBJ whole genome shotgun (WGS) entry which is preliminary data.</text>
</comment>
<name>A0A0K9NZ21_ZOSMR</name>
<accession>A0A0K9NZ21</accession>
<dbReference type="Proteomes" id="UP000036987">
    <property type="component" value="Unassembled WGS sequence"/>
</dbReference>
<dbReference type="STRING" id="29655.A0A0K9NZ21"/>
<gene>
    <name evidence="1" type="ORF">ZOSMA_49G00420</name>
</gene>
<sequence>MSLAQKNNWHVLLDAGSLGLNGMDSLGLSLFQTDFIITSFYIFFESDPTGFECLLIRKSAIETLGKENGRIGSGMVKIISILIPL</sequence>
<dbReference type="EMBL" id="LFYR01001429">
    <property type="protein sequence ID" value="KMZ61973.1"/>
    <property type="molecule type" value="Genomic_DNA"/>
</dbReference>
<dbReference type="AlphaFoldDB" id="A0A0K9NZ21"/>
<organism evidence="1 2">
    <name type="scientific">Zostera marina</name>
    <name type="common">Eelgrass</name>
    <dbReference type="NCBI Taxonomy" id="29655"/>
    <lineage>
        <taxon>Eukaryota</taxon>
        <taxon>Viridiplantae</taxon>
        <taxon>Streptophyta</taxon>
        <taxon>Embryophyta</taxon>
        <taxon>Tracheophyta</taxon>
        <taxon>Spermatophyta</taxon>
        <taxon>Magnoliopsida</taxon>
        <taxon>Liliopsida</taxon>
        <taxon>Zosteraceae</taxon>
        <taxon>Zostera</taxon>
    </lineage>
</organism>
<dbReference type="PANTHER" id="PTHR14237">
    <property type="entry name" value="MOLYBDOPTERIN COFACTOR SULFURASE MOSC"/>
    <property type="match status" value="1"/>
</dbReference>
<evidence type="ECO:0000313" key="1">
    <source>
        <dbReference type="EMBL" id="KMZ61973.1"/>
    </source>
</evidence>
<evidence type="ECO:0000313" key="2">
    <source>
        <dbReference type="Proteomes" id="UP000036987"/>
    </source>
</evidence>